<dbReference type="EMBL" id="JACRTG010000029">
    <property type="protein sequence ID" value="MBC8589030.1"/>
    <property type="molecule type" value="Genomic_DNA"/>
</dbReference>
<dbReference type="SUPFAM" id="SSF56317">
    <property type="entry name" value="Carbon-nitrogen hydrolase"/>
    <property type="match status" value="1"/>
</dbReference>
<dbReference type="InterPro" id="IPR036526">
    <property type="entry name" value="C-N_Hydrolase_sf"/>
</dbReference>
<dbReference type="RefSeq" id="WP_262430492.1">
    <property type="nucleotide sequence ID" value="NZ_JACRTG010000029.1"/>
</dbReference>
<comment type="caution">
    <text evidence="3">The sequence shown here is derived from an EMBL/GenBank/DDBJ whole genome shotgun (WGS) entry which is preliminary data.</text>
</comment>
<keyword evidence="4" id="KW-1185">Reference proteome</keyword>
<dbReference type="Gene3D" id="3.60.110.10">
    <property type="entry name" value="Carbon-nitrogen hydrolase"/>
    <property type="match status" value="1"/>
</dbReference>
<evidence type="ECO:0000313" key="4">
    <source>
        <dbReference type="Proteomes" id="UP000601171"/>
    </source>
</evidence>
<evidence type="ECO:0000259" key="2">
    <source>
        <dbReference type="PROSITE" id="PS50263"/>
    </source>
</evidence>
<dbReference type="PANTHER" id="PTHR23088">
    <property type="entry name" value="NITRILASE-RELATED"/>
    <property type="match status" value="1"/>
</dbReference>
<proteinExistence type="inferred from homology"/>
<dbReference type="InterPro" id="IPR003010">
    <property type="entry name" value="C-N_Hydrolase"/>
</dbReference>
<dbReference type="PANTHER" id="PTHR23088:SF27">
    <property type="entry name" value="DEAMINATED GLUTATHIONE AMIDASE"/>
    <property type="match status" value="1"/>
</dbReference>
<accession>A0A926EZB1</accession>
<organism evidence="3 4">
    <name type="scientific">Paratissierella segnis</name>
    <dbReference type="NCBI Taxonomy" id="2763679"/>
    <lineage>
        <taxon>Bacteria</taxon>
        <taxon>Bacillati</taxon>
        <taxon>Bacillota</taxon>
        <taxon>Tissierellia</taxon>
        <taxon>Tissierellales</taxon>
        <taxon>Tissierellaceae</taxon>
        <taxon>Paratissierella</taxon>
    </lineage>
</organism>
<sequence length="255" mass="29133">MLNIGLVQLDVKEGDIEWNKIKIENYVKNKTSKGLDLLCFPELCISGYDFEVARNSLDELDFFSKISKKYNQAILAGVSKKENGDYFDTLCIWDEEGIVLGEYKKIHLWGEERKFFTAGKDVVMVNFKGWKVGLLICADYGFAELSRELTLKGAEVIFNSSAWDVNAGELFRLCAKIRAVENQNYSVALNRGSSINKYCGSTGVYGPDGVVVKEIRHKGEDYLEVTLRKGEIESYRKVLPWLEMRRPDVYTKFKN</sequence>
<dbReference type="Proteomes" id="UP000601171">
    <property type="component" value="Unassembled WGS sequence"/>
</dbReference>
<name>A0A926EZB1_9FIRM</name>
<dbReference type="CDD" id="cd07197">
    <property type="entry name" value="nitrilase"/>
    <property type="match status" value="1"/>
</dbReference>
<dbReference type="Pfam" id="PF00795">
    <property type="entry name" value="CN_hydrolase"/>
    <property type="match status" value="1"/>
</dbReference>
<evidence type="ECO:0000313" key="3">
    <source>
        <dbReference type="EMBL" id="MBC8589030.1"/>
    </source>
</evidence>
<feature type="domain" description="CN hydrolase" evidence="2">
    <location>
        <begin position="2"/>
        <end position="229"/>
    </location>
</feature>
<keyword evidence="3" id="KW-0378">Hydrolase</keyword>
<reference evidence="3" key="1">
    <citation type="submission" date="2020-08" db="EMBL/GenBank/DDBJ databases">
        <title>Genome public.</title>
        <authorList>
            <person name="Liu C."/>
            <person name="Sun Q."/>
        </authorList>
    </citation>
    <scope>NUCLEOTIDE SEQUENCE</scope>
    <source>
        <strain evidence="3">BX21</strain>
    </source>
</reference>
<dbReference type="AlphaFoldDB" id="A0A926EZB1"/>
<gene>
    <name evidence="3" type="ORF">H8707_12475</name>
</gene>
<comment type="similarity">
    <text evidence="1">Belongs to the carbon-nitrogen hydrolase superfamily. NIT1/NIT2 family.</text>
</comment>
<dbReference type="PROSITE" id="PS50263">
    <property type="entry name" value="CN_HYDROLASE"/>
    <property type="match status" value="1"/>
</dbReference>
<protein>
    <submittedName>
        <fullName evidence="3">Carbon-nitrogen hydrolase family protein</fullName>
    </submittedName>
</protein>
<dbReference type="GO" id="GO:0016787">
    <property type="term" value="F:hydrolase activity"/>
    <property type="evidence" value="ECO:0007669"/>
    <property type="project" value="UniProtKB-KW"/>
</dbReference>
<evidence type="ECO:0000256" key="1">
    <source>
        <dbReference type="ARBA" id="ARBA00010613"/>
    </source>
</evidence>